<dbReference type="InterPro" id="IPR006311">
    <property type="entry name" value="TAT_signal"/>
</dbReference>
<dbReference type="EC" id="1.13.12.3" evidence="3"/>
<comment type="pathway">
    <text evidence="1">Plant hormone metabolism; auxin biosynthesis.</text>
</comment>
<keyword evidence="5" id="KW-0073">Auxin biosynthesis</keyword>
<keyword evidence="9" id="KW-1185">Reference proteome</keyword>
<dbReference type="GO" id="GO:0009063">
    <property type="term" value="P:amino acid catabolic process"/>
    <property type="evidence" value="ECO:0007669"/>
    <property type="project" value="TreeGrafter"/>
</dbReference>
<name>A0A8S8XGA5_9PROT</name>
<evidence type="ECO:0000256" key="6">
    <source>
        <dbReference type="ARBA" id="ARBA00047321"/>
    </source>
</evidence>
<dbReference type="Proteomes" id="UP000681075">
    <property type="component" value="Unassembled WGS sequence"/>
</dbReference>
<dbReference type="Gene3D" id="3.50.50.60">
    <property type="entry name" value="FAD/NAD(P)-binding domain"/>
    <property type="match status" value="1"/>
</dbReference>
<evidence type="ECO:0000313" key="8">
    <source>
        <dbReference type="EMBL" id="GIL41001.1"/>
    </source>
</evidence>
<dbReference type="EMBL" id="BOPV01000001">
    <property type="protein sequence ID" value="GIL41001.1"/>
    <property type="molecule type" value="Genomic_DNA"/>
</dbReference>
<dbReference type="Gene3D" id="3.90.660.10">
    <property type="match status" value="1"/>
</dbReference>
<sequence>MEQQESGTSRRAFLERLGAVGGTAMVMAAMDAWHVPTASAATAPPALTGAGKGKTIVILGAGHAGQVAAFELNKLGYRCIVLEARGFAGGRVQTARRGFTATELGGETQRCDFDPGEYLNIGPWRIPFHHRSTLHYTKQFGVPLETMVNDNDAAWMQHNDGSGALKGKRVRQYEVKTDLRGRVNELIAKAATSGQLDQQVRAEDRELFLDYLASSGRLKKDLAYRGSDLRGYVKPPGAGDQPGTIDDPYGLSDLLQSHLWRDFQVGEYTHPLTMFQPVGGMDQIAKAFEKRNAPMLRFNCEVQQIRQTDKAVTVNYVDTKTGKTASVTGDFCLCTIPLSVLRSIDTPFSDDFRAAMDDATYVPVGKIGLQMKRRFWEEDDGIYGGHVKLDHPAIRQISLPSNNFQGQKGTLLGAYLLFDGATEVSAMSLKERIDYALAAGEAVFPGSYRANFERGFSWFWHLAKYNLGGWANWTAEARKDSYPKLLNADGRIYLAGEHLSYLGGWQAGAIESAWQQIEKIHQRAQQA</sequence>
<comment type="catalytic activity">
    <reaction evidence="6">
        <text>L-tryptophan + O2 = indole-3-acetamide + CO2 + H2O</text>
        <dbReference type="Rhea" id="RHEA:16165"/>
        <dbReference type="ChEBI" id="CHEBI:15377"/>
        <dbReference type="ChEBI" id="CHEBI:15379"/>
        <dbReference type="ChEBI" id="CHEBI:16031"/>
        <dbReference type="ChEBI" id="CHEBI:16526"/>
        <dbReference type="ChEBI" id="CHEBI:57912"/>
        <dbReference type="EC" id="1.13.12.3"/>
    </reaction>
</comment>
<dbReference type="Gene3D" id="1.20.1440.240">
    <property type="match status" value="1"/>
</dbReference>
<feature type="domain" description="Amine oxidase" evidence="7">
    <location>
        <begin position="64"/>
        <end position="515"/>
    </location>
</feature>
<dbReference type="PANTHER" id="PTHR10742">
    <property type="entry name" value="FLAVIN MONOAMINE OXIDASE"/>
    <property type="match status" value="1"/>
</dbReference>
<evidence type="ECO:0000256" key="5">
    <source>
        <dbReference type="ARBA" id="ARBA00023070"/>
    </source>
</evidence>
<proteinExistence type="inferred from homology"/>
<evidence type="ECO:0000256" key="3">
    <source>
        <dbReference type="ARBA" id="ARBA00012535"/>
    </source>
</evidence>
<dbReference type="GO" id="GO:0001716">
    <property type="term" value="F:L-amino-acid oxidase activity"/>
    <property type="evidence" value="ECO:0007669"/>
    <property type="project" value="TreeGrafter"/>
</dbReference>
<evidence type="ECO:0000256" key="2">
    <source>
        <dbReference type="ARBA" id="ARBA00005833"/>
    </source>
</evidence>
<dbReference type="PROSITE" id="PS51318">
    <property type="entry name" value="TAT"/>
    <property type="match status" value="1"/>
</dbReference>
<dbReference type="InterPro" id="IPR050281">
    <property type="entry name" value="Flavin_monoamine_oxidase"/>
</dbReference>
<protein>
    <recommendedName>
        <fullName evidence="4">Tryptophan 2-monooxygenase</fullName>
        <ecNumber evidence="3">1.13.12.3</ecNumber>
    </recommendedName>
</protein>
<accession>A0A8S8XGA5</accession>
<evidence type="ECO:0000256" key="4">
    <source>
        <dbReference type="ARBA" id="ARBA00017871"/>
    </source>
</evidence>
<dbReference type="AlphaFoldDB" id="A0A8S8XGA5"/>
<evidence type="ECO:0000259" key="7">
    <source>
        <dbReference type="Pfam" id="PF01593"/>
    </source>
</evidence>
<reference evidence="8" key="1">
    <citation type="submission" date="2021-02" db="EMBL/GenBank/DDBJ databases">
        <title>Genome sequence of Rhodospirillales sp. strain TMPK1 isolated from soil.</title>
        <authorList>
            <person name="Nakai R."/>
            <person name="Kusada H."/>
            <person name="Tamaki H."/>
        </authorList>
    </citation>
    <scope>NUCLEOTIDE SEQUENCE</scope>
    <source>
        <strain evidence="8">TMPK1</strain>
    </source>
</reference>
<dbReference type="Pfam" id="PF01593">
    <property type="entry name" value="Amino_oxidase"/>
    <property type="match status" value="1"/>
</dbReference>
<dbReference type="RefSeq" id="WP_420244289.1">
    <property type="nucleotide sequence ID" value="NZ_BOPV01000001.1"/>
</dbReference>
<evidence type="ECO:0000256" key="1">
    <source>
        <dbReference type="ARBA" id="ARBA00004814"/>
    </source>
</evidence>
<dbReference type="InterPro" id="IPR002937">
    <property type="entry name" value="Amino_oxidase"/>
</dbReference>
<evidence type="ECO:0000313" key="9">
    <source>
        <dbReference type="Proteomes" id="UP000681075"/>
    </source>
</evidence>
<dbReference type="InterPro" id="IPR036188">
    <property type="entry name" value="FAD/NAD-bd_sf"/>
</dbReference>
<dbReference type="PANTHER" id="PTHR10742:SF342">
    <property type="entry name" value="AMINE OXIDASE"/>
    <property type="match status" value="1"/>
</dbReference>
<comment type="similarity">
    <text evidence="2">Belongs to the tryptophan 2-monooxygenase family.</text>
</comment>
<dbReference type="SUPFAM" id="SSF54373">
    <property type="entry name" value="FAD-linked reductases, C-terminal domain"/>
    <property type="match status" value="1"/>
</dbReference>
<gene>
    <name evidence="8" type="ORF">TMPK1_32380</name>
</gene>
<organism evidence="8 9">
    <name type="scientific">Roseiterribacter gracilis</name>
    <dbReference type="NCBI Taxonomy" id="2812848"/>
    <lineage>
        <taxon>Bacteria</taxon>
        <taxon>Pseudomonadati</taxon>
        <taxon>Pseudomonadota</taxon>
        <taxon>Alphaproteobacteria</taxon>
        <taxon>Rhodospirillales</taxon>
        <taxon>Roseiterribacteraceae</taxon>
        <taxon>Roseiterribacter</taxon>
    </lineage>
</organism>
<dbReference type="SUPFAM" id="SSF51905">
    <property type="entry name" value="FAD/NAD(P)-binding domain"/>
    <property type="match status" value="1"/>
</dbReference>
<dbReference type="GO" id="GO:0050361">
    <property type="term" value="F:tryptophan 2-monooxygenase activity"/>
    <property type="evidence" value="ECO:0007669"/>
    <property type="project" value="UniProtKB-EC"/>
</dbReference>
<dbReference type="GO" id="GO:0009851">
    <property type="term" value="P:auxin biosynthetic process"/>
    <property type="evidence" value="ECO:0007669"/>
    <property type="project" value="UniProtKB-KW"/>
</dbReference>
<comment type="caution">
    <text evidence="8">The sequence shown here is derived from an EMBL/GenBank/DDBJ whole genome shotgun (WGS) entry which is preliminary data.</text>
</comment>